<accession>A0A7K1L9K7</accession>
<organism evidence="1 2">
    <name type="scientific">Actinomadura litoris</name>
    <dbReference type="NCBI Taxonomy" id="2678616"/>
    <lineage>
        <taxon>Bacteria</taxon>
        <taxon>Bacillati</taxon>
        <taxon>Actinomycetota</taxon>
        <taxon>Actinomycetes</taxon>
        <taxon>Streptosporangiales</taxon>
        <taxon>Thermomonosporaceae</taxon>
        <taxon>Actinomadura</taxon>
    </lineage>
</organism>
<evidence type="ECO:0000313" key="2">
    <source>
        <dbReference type="Proteomes" id="UP000432015"/>
    </source>
</evidence>
<protein>
    <submittedName>
        <fullName evidence="1">Uncharacterized protein</fullName>
    </submittedName>
</protein>
<comment type="caution">
    <text evidence="1">The sequence shown here is derived from an EMBL/GenBank/DDBJ whole genome shotgun (WGS) entry which is preliminary data.</text>
</comment>
<dbReference type="Proteomes" id="UP000432015">
    <property type="component" value="Unassembled WGS sequence"/>
</dbReference>
<keyword evidence="2" id="KW-1185">Reference proteome</keyword>
<proteinExistence type="predicted"/>
<name>A0A7K1L9K7_9ACTN</name>
<sequence>MKPRYRTCFAVDISRFTGRDAVHQAQVRTAMHEMVKAASDAANVPWRSQKNIDRGDGVLVVTGRVGVEVLFRDFIAKLGGAVRGYNMLASPAEKIQLRLALDAGHLLKDAEGFSGIALNRACRMLDAPEFKARMTARKAEFAVITSNELHEVVRGYRLLDDTQLEKIPVDVKETHTDAWMWIP</sequence>
<gene>
    <name evidence="1" type="ORF">GNZ18_31485</name>
</gene>
<reference evidence="1 2" key="1">
    <citation type="submission" date="2019-11" db="EMBL/GenBank/DDBJ databases">
        <authorList>
            <person name="Cao P."/>
        </authorList>
    </citation>
    <scope>NUCLEOTIDE SEQUENCE [LARGE SCALE GENOMIC DNA]</scope>
    <source>
        <strain evidence="1 2">NEAU-AAG5</strain>
    </source>
</reference>
<dbReference type="EMBL" id="WOFH01000013">
    <property type="protein sequence ID" value="MUN41094.1"/>
    <property type="molecule type" value="Genomic_DNA"/>
</dbReference>
<evidence type="ECO:0000313" key="1">
    <source>
        <dbReference type="EMBL" id="MUN41094.1"/>
    </source>
</evidence>
<dbReference type="AlphaFoldDB" id="A0A7K1L9K7"/>
<dbReference type="RefSeq" id="WP_156220284.1">
    <property type="nucleotide sequence ID" value="NZ_WOFH01000013.1"/>
</dbReference>